<dbReference type="PANTHER" id="PTHR42929">
    <property type="entry name" value="INNER MEMBRANE ABC TRANSPORTER PERMEASE PROTEIN YDCU-RELATED-RELATED"/>
    <property type="match status" value="1"/>
</dbReference>
<evidence type="ECO:0000256" key="3">
    <source>
        <dbReference type="ARBA" id="ARBA00022448"/>
    </source>
</evidence>
<dbReference type="CDD" id="cd06261">
    <property type="entry name" value="TM_PBP2"/>
    <property type="match status" value="1"/>
</dbReference>
<gene>
    <name evidence="10" type="ORF">EV662_101401</name>
</gene>
<name>A0A4R2Q705_9RHOB</name>
<proteinExistence type="inferred from homology"/>
<reference evidence="10 11" key="1">
    <citation type="submission" date="2019-03" db="EMBL/GenBank/DDBJ databases">
        <title>Genomic Encyclopedia of Type Strains, Phase IV (KMG-IV): sequencing the most valuable type-strain genomes for metagenomic binning, comparative biology and taxonomic classification.</title>
        <authorList>
            <person name="Goeker M."/>
        </authorList>
    </citation>
    <scope>NUCLEOTIDE SEQUENCE [LARGE SCALE GENOMIC DNA]</scope>
    <source>
        <strain evidence="10 11">DSM 18063</strain>
    </source>
</reference>
<keyword evidence="11" id="KW-1185">Reference proteome</keyword>
<keyword evidence="7 8" id="KW-0472">Membrane</keyword>
<evidence type="ECO:0000256" key="5">
    <source>
        <dbReference type="ARBA" id="ARBA00022692"/>
    </source>
</evidence>
<dbReference type="Proteomes" id="UP000294835">
    <property type="component" value="Unassembled WGS sequence"/>
</dbReference>
<feature type="transmembrane region" description="Helical" evidence="8">
    <location>
        <begin position="279"/>
        <end position="307"/>
    </location>
</feature>
<dbReference type="GO" id="GO:0005886">
    <property type="term" value="C:plasma membrane"/>
    <property type="evidence" value="ECO:0007669"/>
    <property type="project" value="UniProtKB-SubCell"/>
</dbReference>
<comment type="subcellular location">
    <subcellularLocation>
        <location evidence="1 8">Cell membrane</location>
        <topology evidence="1 8">Multi-pass membrane protein</topology>
    </subcellularLocation>
</comment>
<evidence type="ECO:0000256" key="1">
    <source>
        <dbReference type="ARBA" id="ARBA00004651"/>
    </source>
</evidence>
<dbReference type="EMBL" id="SLXP01000001">
    <property type="protein sequence ID" value="TCP44309.1"/>
    <property type="molecule type" value="Genomic_DNA"/>
</dbReference>
<evidence type="ECO:0000256" key="4">
    <source>
        <dbReference type="ARBA" id="ARBA00022475"/>
    </source>
</evidence>
<keyword evidence="5 8" id="KW-0812">Transmembrane</keyword>
<keyword evidence="3 8" id="KW-0813">Transport</keyword>
<dbReference type="Gene3D" id="1.10.3720.10">
    <property type="entry name" value="MetI-like"/>
    <property type="match status" value="1"/>
</dbReference>
<feature type="transmembrane region" description="Helical" evidence="8">
    <location>
        <begin position="172"/>
        <end position="201"/>
    </location>
</feature>
<feature type="transmembrane region" description="Helical" evidence="8">
    <location>
        <begin position="95"/>
        <end position="115"/>
    </location>
</feature>
<dbReference type="GO" id="GO:0055085">
    <property type="term" value="P:transmembrane transport"/>
    <property type="evidence" value="ECO:0007669"/>
    <property type="project" value="InterPro"/>
</dbReference>
<feature type="transmembrane region" description="Helical" evidence="8">
    <location>
        <begin position="222"/>
        <end position="244"/>
    </location>
</feature>
<evidence type="ECO:0000313" key="10">
    <source>
        <dbReference type="EMBL" id="TCP44309.1"/>
    </source>
</evidence>
<dbReference type="PANTHER" id="PTHR42929:SF5">
    <property type="entry name" value="ABC TRANSPORTER PERMEASE PROTEIN"/>
    <property type="match status" value="1"/>
</dbReference>
<comment type="similarity">
    <text evidence="2">Belongs to the binding-protein-dependent transport system permease family. CysTW subfamily.</text>
</comment>
<dbReference type="Pfam" id="PF00528">
    <property type="entry name" value="BPD_transp_1"/>
    <property type="match status" value="1"/>
</dbReference>
<evidence type="ECO:0000313" key="11">
    <source>
        <dbReference type="Proteomes" id="UP000294835"/>
    </source>
</evidence>
<evidence type="ECO:0000256" key="8">
    <source>
        <dbReference type="RuleBase" id="RU363032"/>
    </source>
</evidence>
<dbReference type="AlphaFoldDB" id="A0A4R2Q705"/>
<keyword evidence="6 8" id="KW-1133">Transmembrane helix</keyword>
<feature type="transmembrane region" description="Helical" evidence="8">
    <location>
        <begin position="127"/>
        <end position="152"/>
    </location>
</feature>
<keyword evidence="4" id="KW-1003">Cell membrane</keyword>
<feature type="transmembrane region" description="Helical" evidence="8">
    <location>
        <begin position="33"/>
        <end position="55"/>
    </location>
</feature>
<organism evidence="10 11">
    <name type="scientific">Rhodovulum marinum</name>
    <dbReference type="NCBI Taxonomy" id="320662"/>
    <lineage>
        <taxon>Bacteria</taxon>
        <taxon>Pseudomonadati</taxon>
        <taxon>Pseudomonadota</taxon>
        <taxon>Alphaproteobacteria</taxon>
        <taxon>Rhodobacterales</taxon>
        <taxon>Paracoccaceae</taxon>
        <taxon>Rhodovulum</taxon>
    </lineage>
</organism>
<evidence type="ECO:0000256" key="7">
    <source>
        <dbReference type="ARBA" id="ARBA00023136"/>
    </source>
</evidence>
<dbReference type="OrthoDB" id="7056428at2"/>
<dbReference type="InterPro" id="IPR000515">
    <property type="entry name" value="MetI-like"/>
</dbReference>
<dbReference type="SUPFAM" id="SSF161098">
    <property type="entry name" value="MetI-like"/>
    <property type="match status" value="1"/>
</dbReference>
<evidence type="ECO:0000256" key="2">
    <source>
        <dbReference type="ARBA" id="ARBA00007069"/>
    </source>
</evidence>
<sequence length="311" mass="33373">MSHMKYPISWRLLDALEAAAAVLWPARMRRLTAWALLAPALFLVGVLVIGLGYMVEYSLHELDLSTYRLKEAYSLTNYQTILDRPVYARVLGRTLLGAVLVTAISVALAFPYAYAIVRTPSAMVRKALLVALFLPFFIGQVVRAYGWLIVLGREGLVNSALAGMGLPTVDLLFTYPAVIFGLVQYMLPFAILLLVPALAAIPEDMELASESLGARWTSTFRHVVIPMAKPGLIGASVVVFTLTLTDFAMPEILGGGTSDFIASAIYDSFFQISNPGLGAALSMVLVTLGSLIVAGVFLVAGTGTLGVRGAK</sequence>
<evidence type="ECO:0000256" key="6">
    <source>
        <dbReference type="ARBA" id="ARBA00022989"/>
    </source>
</evidence>
<feature type="domain" description="ABC transmembrane type-1" evidence="9">
    <location>
        <begin position="91"/>
        <end position="298"/>
    </location>
</feature>
<dbReference type="InterPro" id="IPR035906">
    <property type="entry name" value="MetI-like_sf"/>
</dbReference>
<comment type="caution">
    <text evidence="10">The sequence shown here is derived from an EMBL/GenBank/DDBJ whole genome shotgun (WGS) entry which is preliminary data.</text>
</comment>
<protein>
    <submittedName>
        <fullName evidence="10">Putative spermidine/putrescine transport system permease protein</fullName>
    </submittedName>
</protein>
<evidence type="ECO:0000259" key="9">
    <source>
        <dbReference type="PROSITE" id="PS50928"/>
    </source>
</evidence>
<accession>A0A4R2Q705</accession>
<dbReference type="PROSITE" id="PS50928">
    <property type="entry name" value="ABC_TM1"/>
    <property type="match status" value="1"/>
</dbReference>